<keyword evidence="2" id="KW-1185">Reference proteome</keyword>
<dbReference type="EMBL" id="CAJVQC010006974">
    <property type="protein sequence ID" value="CAG8573697.1"/>
    <property type="molecule type" value="Genomic_DNA"/>
</dbReference>
<evidence type="ECO:0000313" key="2">
    <source>
        <dbReference type="Proteomes" id="UP000789920"/>
    </source>
</evidence>
<dbReference type="Proteomes" id="UP000789920">
    <property type="component" value="Unassembled WGS sequence"/>
</dbReference>
<proteinExistence type="predicted"/>
<accession>A0ACA9M6Z6</accession>
<sequence length="347" mass="39938">SVAVSINKDLVTRSAKPIANKTWVNWNGAVYISPNAIFEPSTLKDLIDIVKLAKTNNKTIRCAAQGHTESSLSVTKNYLVVVNKLNQITVKKLPKYGWVATAEADLIWVKNWVRTDESVSFTEQQIKQLRETQIQDYIKQYELLSSLLQNPEATPNITATIWKSVTSNGNTSSVLQAPDAIHYAFGEEYLKSEVIEIGFKVDPDFSNIVAELYHLIQKIYEFARKGKFPINRSVVFRFIKSSEALLSNTFNHDPKTLYCYLNFGSVFGTPGWNEFILFITQRFFDKYKAKLHWGKQWENAANVESYYSDLLSDQIKQFEKVREKYDPDKIFFDNKSLEDIFSRVLYS</sequence>
<name>A0ACA9M6Z6_9GLOM</name>
<gene>
    <name evidence="1" type="ORF">RPERSI_LOCUS4859</name>
</gene>
<comment type="caution">
    <text evidence="1">The sequence shown here is derived from an EMBL/GenBank/DDBJ whole genome shotgun (WGS) entry which is preliminary data.</text>
</comment>
<feature type="non-terminal residue" evidence="1">
    <location>
        <position position="1"/>
    </location>
</feature>
<reference evidence="1" key="1">
    <citation type="submission" date="2021-06" db="EMBL/GenBank/DDBJ databases">
        <authorList>
            <person name="Kallberg Y."/>
            <person name="Tangrot J."/>
            <person name="Rosling A."/>
        </authorList>
    </citation>
    <scope>NUCLEOTIDE SEQUENCE</scope>
    <source>
        <strain evidence="1">MA461A</strain>
    </source>
</reference>
<protein>
    <submittedName>
        <fullName evidence="1">17617_t:CDS:1</fullName>
    </submittedName>
</protein>
<organism evidence="1 2">
    <name type="scientific">Racocetra persica</name>
    <dbReference type="NCBI Taxonomy" id="160502"/>
    <lineage>
        <taxon>Eukaryota</taxon>
        <taxon>Fungi</taxon>
        <taxon>Fungi incertae sedis</taxon>
        <taxon>Mucoromycota</taxon>
        <taxon>Glomeromycotina</taxon>
        <taxon>Glomeromycetes</taxon>
        <taxon>Diversisporales</taxon>
        <taxon>Gigasporaceae</taxon>
        <taxon>Racocetra</taxon>
    </lineage>
</organism>
<evidence type="ECO:0000313" key="1">
    <source>
        <dbReference type="EMBL" id="CAG8573697.1"/>
    </source>
</evidence>